<evidence type="ECO:0000259" key="2">
    <source>
        <dbReference type="Pfam" id="PF10728"/>
    </source>
</evidence>
<dbReference type="PANTHER" id="PTHR40459:SF1">
    <property type="entry name" value="CONSERVED HYPOTHETICAL ALANINE AND LEUCINE RICH PROTEIN"/>
    <property type="match status" value="1"/>
</dbReference>
<dbReference type="InterPro" id="IPR036291">
    <property type="entry name" value="NAD(P)-bd_dom_sf"/>
</dbReference>
<gene>
    <name evidence="3" type="ORF">CPRO_09270</name>
    <name evidence="4" type="ORF">SAMN02745151_00557</name>
</gene>
<evidence type="ECO:0000313" key="5">
    <source>
        <dbReference type="Proteomes" id="UP000068026"/>
    </source>
</evidence>
<evidence type="ECO:0000313" key="6">
    <source>
        <dbReference type="Proteomes" id="UP000184204"/>
    </source>
</evidence>
<evidence type="ECO:0000259" key="1">
    <source>
        <dbReference type="Pfam" id="PF01408"/>
    </source>
</evidence>
<sequence>MKGKLSKKEDAKIELPGVQLISIGNEIDLDVVLYLWRWYDIKIGFIGPGKAGVNLARYFLHHGLTVSGFLGRTMENTHEACRITHTKVYKNLSEIVQENDVLWITTPDDTIPAIDYEISRLNVKGKSICHASGSLPSTVLRLSKEAGATVYSIHPIYAFSHKAVDIEELQSVNFSVEGQFSSENEDVVLQILKRIGNAYFVRNLKTSAMYHLANVFVSNLTLALLEIGVSYFQEIGLTEEESIYAAMPLIKGNIRNIEEKGFLSSLTGPVPRGDWKTVERHLDVVREEDQEIYKELSLHLLKLARIKGDREKLNSYDKVEHCLKGLEE</sequence>
<dbReference type="InterPro" id="IPR008927">
    <property type="entry name" value="6-PGluconate_DH-like_C_sf"/>
</dbReference>
<dbReference type="Gene3D" id="3.40.50.720">
    <property type="entry name" value="NAD(P)-binding Rossmann-like Domain"/>
    <property type="match status" value="1"/>
</dbReference>
<dbReference type="EMBL" id="CP014223">
    <property type="protein sequence ID" value="AMJ40526.1"/>
    <property type="molecule type" value="Genomic_DNA"/>
</dbReference>
<dbReference type="Gene3D" id="1.10.1040.20">
    <property type="entry name" value="ProC-like, C-terminal domain"/>
    <property type="match status" value="1"/>
</dbReference>
<dbReference type="AlphaFoldDB" id="A0A120MK92"/>
<dbReference type="PANTHER" id="PTHR40459">
    <property type="entry name" value="CONSERVED HYPOTHETICAL ALANINE AND LEUCINE RICH PROTEIN"/>
    <property type="match status" value="1"/>
</dbReference>
<dbReference type="Proteomes" id="UP000068026">
    <property type="component" value="Chromosome"/>
</dbReference>
<reference evidence="3 5" key="1">
    <citation type="journal article" date="2016" name="Genome Announc.">
        <title>Complete Genome Sequence of the Amino Acid-Fermenting Clostridium propionicum X2 (DSM 1682).</title>
        <authorList>
            <person name="Poehlein A."/>
            <person name="Schlien K."/>
            <person name="Chowdhury N.P."/>
            <person name="Gottschalk G."/>
            <person name="Buckel W."/>
            <person name="Daniel R."/>
        </authorList>
    </citation>
    <scope>NUCLEOTIDE SEQUENCE [LARGE SCALE GENOMIC DNA]</scope>
    <source>
        <strain evidence="3 5">X2</strain>
    </source>
</reference>
<dbReference type="GO" id="GO:0000166">
    <property type="term" value="F:nucleotide binding"/>
    <property type="evidence" value="ECO:0007669"/>
    <property type="project" value="InterPro"/>
</dbReference>
<keyword evidence="5" id="KW-1185">Reference proteome</keyword>
<feature type="domain" description="Gfo/Idh/MocA-like oxidoreductase N-terminal" evidence="1">
    <location>
        <begin position="41"/>
        <end position="110"/>
    </location>
</feature>
<dbReference type="Pfam" id="PF01408">
    <property type="entry name" value="GFO_IDH_MocA"/>
    <property type="match status" value="1"/>
</dbReference>
<reference evidence="5" key="2">
    <citation type="submission" date="2016-01" db="EMBL/GenBank/DDBJ databases">
        <authorList>
            <person name="Poehlein A."/>
            <person name="Schlien K."/>
            <person name="Gottschalk G."/>
            <person name="Buckel W."/>
            <person name="Daniel R."/>
        </authorList>
    </citation>
    <scope>NUCLEOTIDE SEQUENCE [LARGE SCALE GENOMIC DNA]</scope>
    <source>
        <strain evidence="5">X2</strain>
    </source>
</reference>
<protein>
    <submittedName>
        <fullName evidence="4">Predicted oxidoreductase, contains short-chain dehydrogenase (SDR) and DUF2520 domains</fullName>
    </submittedName>
    <submittedName>
        <fullName evidence="3">Rossmann-like domain protein</fullName>
    </submittedName>
</protein>
<dbReference type="InterPro" id="IPR037108">
    <property type="entry name" value="TM1727-like_C_sf"/>
</dbReference>
<dbReference type="KEGG" id="cpro:CPRO_09270"/>
<evidence type="ECO:0000313" key="3">
    <source>
        <dbReference type="EMBL" id="AMJ40526.1"/>
    </source>
</evidence>
<feature type="domain" description="DUF2520" evidence="2">
    <location>
        <begin position="174"/>
        <end position="298"/>
    </location>
</feature>
<reference evidence="6" key="3">
    <citation type="submission" date="2016-11" db="EMBL/GenBank/DDBJ databases">
        <authorList>
            <person name="Jaros S."/>
            <person name="Januszkiewicz K."/>
            <person name="Wedrychowicz H."/>
        </authorList>
    </citation>
    <scope>NUCLEOTIDE SEQUENCE [LARGE SCALE GENOMIC DNA]</scope>
    <source>
        <strain evidence="6">DSM 1682</strain>
    </source>
</reference>
<dbReference type="Proteomes" id="UP000184204">
    <property type="component" value="Unassembled WGS sequence"/>
</dbReference>
<dbReference type="EMBL" id="FQUA01000002">
    <property type="protein sequence ID" value="SHE39776.1"/>
    <property type="molecule type" value="Genomic_DNA"/>
</dbReference>
<accession>A0A120MK92</accession>
<dbReference type="InterPro" id="IPR000683">
    <property type="entry name" value="Gfo/Idh/MocA-like_OxRdtase_N"/>
</dbReference>
<organism evidence="4 6">
    <name type="scientific">Anaerotignum propionicum DSM 1682</name>
    <dbReference type="NCBI Taxonomy" id="991789"/>
    <lineage>
        <taxon>Bacteria</taxon>
        <taxon>Bacillati</taxon>
        <taxon>Bacillota</taxon>
        <taxon>Clostridia</taxon>
        <taxon>Lachnospirales</taxon>
        <taxon>Anaerotignaceae</taxon>
        <taxon>Anaerotignum</taxon>
    </lineage>
</organism>
<proteinExistence type="predicted"/>
<dbReference type="InterPro" id="IPR018931">
    <property type="entry name" value="DUF2520"/>
</dbReference>
<reference evidence="4" key="4">
    <citation type="submission" date="2016-11" db="EMBL/GenBank/DDBJ databases">
        <authorList>
            <person name="Varghese N."/>
            <person name="Submissions S."/>
        </authorList>
    </citation>
    <scope>NUCLEOTIDE SEQUENCE</scope>
    <source>
        <strain evidence="4">DSM 1682</strain>
    </source>
</reference>
<dbReference type="Pfam" id="PF10728">
    <property type="entry name" value="DUF2520"/>
    <property type="match status" value="1"/>
</dbReference>
<name>A0A120MK92_ANAPI</name>
<dbReference type="SUPFAM" id="SSF48179">
    <property type="entry name" value="6-phosphogluconate dehydrogenase C-terminal domain-like"/>
    <property type="match status" value="1"/>
</dbReference>
<evidence type="ECO:0000313" key="4">
    <source>
        <dbReference type="EMBL" id="SHE39776.1"/>
    </source>
</evidence>
<dbReference type="SUPFAM" id="SSF51735">
    <property type="entry name" value="NAD(P)-binding Rossmann-fold domains"/>
    <property type="match status" value="1"/>
</dbReference>